<dbReference type="Gene3D" id="2.10.90.10">
    <property type="entry name" value="Cystine-knot cytokines"/>
    <property type="match status" value="1"/>
</dbReference>
<keyword evidence="9" id="KW-1185">Reference proteome</keyword>
<comment type="subcellular location">
    <subcellularLocation>
        <location evidence="1">Secreted</location>
    </subcellularLocation>
</comment>
<comment type="similarity">
    <text evidence="2">Belongs to the IL-17 family.</text>
</comment>
<evidence type="ECO:0000313" key="8">
    <source>
        <dbReference type="EMBL" id="KAG8542930.1"/>
    </source>
</evidence>
<feature type="signal peptide" evidence="6">
    <location>
        <begin position="1"/>
        <end position="20"/>
    </location>
</feature>
<sequence>MHSLLVASLLAIFFLGTCYAKKHIPHKQHHRHNNQDSYCFSHEDLENSPLEVVNHFVSNKVHWERYSAVNLVPELEDIESRRKRRRRDSADNCPDMNVLLKGRALNERSISPWSYRIDIDEKRFPQKLAFAQCLCNYCISSVSGKQNSALNSVPIYQTMLVLRRRTCPTNSNLWTFTLEYLKVPVACTCSVPRN</sequence>
<proteinExistence type="inferred from homology"/>
<dbReference type="GO" id="GO:0005125">
    <property type="term" value="F:cytokine activity"/>
    <property type="evidence" value="ECO:0007669"/>
    <property type="project" value="UniProtKB-KW"/>
</dbReference>
<evidence type="ECO:0000256" key="6">
    <source>
        <dbReference type="SAM" id="SignalP"/>
    </source>
</evidence>
<dbReference type="InterPro" id="IPR020440">
    <property type="entry name" value="IL-17_chr"/>
</dbReference>
<keyword evidence="3" id="KW-0202">Cytokine</keyword>
<protein>
    <submittedName>
        <fullName evidence="8">Uncharacterized protein</fullName>
    </submittedName>
</protein>
<name>A0AAV6Z6H8_ENGPU</name>
<dbReference type="PRINTS" id="PR01932">
    <property type="entry name" value="INTRLEUKIN17"/>
</dbReference>
<gene>
    <name evidence="8" type="ORF">GDO81_025794</name>
    <name evidence="7" type="ORF">GDO81_026182</name>
</gene>
<dbReference type="EMBL" id="WNYA01004215">
    <property type="protein sequence ID" value="KAG8542930.1"/>
    <property type="molecule type" value="Genomic_DNA"/>
</dbReference>
<evidence type="ECO:0000256" key="1">
    <source>
        <dbReference type="ARBA" id="ARBA00004613"/>
    </source>
</evidence>
<evidence type="ECO:0000256" key="2">
    <source>
        <dbReference type="ARBA" id="ARBA00007236"/>
    </source>
</evidence>
<dbReference type="GO" id="GO:0006954">
    <property type="term" value="P:inflammatory response"/>
    <property type="evidence" value="ECO:0007669"/>
    <property type="project" value="InterPro"/>
</dbReference>
<dbReference type="InterPro" id="IPR010345">
    <property type="entry name" value="IL-17_fam"/>
</dbReference>
<dbReference type="AlphaFoldDB" id="A0AAV6Z6H8"/>
<dbReference type="Pfam" id="PF06083">
    <property type="entry name" value="IL17"/>
    <property type="match status" value="1"/>
</dbReference>
<evidence type="ECO:0000256" key="5">
    <source>
        <dbReference type="ARBA" id="ARBA00022729"/>
    </source>
</evidence>
<accession>A0AAV6Z6H8</accession>
<organism evidence="8 9">
    <name type="scientific">Engystomops pustulosus</name>
    <name type="common">Tungara frog</name>
    <name type="synonym">Physalaemus pustulosus</name>
    <dbReference type="NCBI Taxonomy" id="76066"/>
    <lineage>
        <taxon>Eukaryota</taxon>
        <taxon>Metazoa</taxon>
        <taxon>Chordata</taxon>
        <taxon>Craniata</taxon>
        <taxon>Vertebrata</taxon>
        <taxon>Euteleostomi</taxon>
        <taxon>Amphibia</taxon>
        <taxon>Batrachia</taxon>
        <taxon>Anura</taxon>
        <taxon>Neobatrachia</taxon>
        <taxon>Hyloidea</taxon>
        <taxon>Leptodactylidae</taxon>
        <taxon>Leiuperinae</taxon>
        <taxon>Engystomops</taxon>
    </lineage>
</organism>
<evidence type="ECO:0000313" key="9">
    <source>
        <dbReference type="Proteomes" id="UP000824782"/>
    </source>
</evidence>
<dbReference type="SUPFAM" id="SSF57501">
    <property type="entry name" value="Cystine-knot cytokines"/>
    <property type="match status" value="1"/>
</dbReference>
<evidence type="ECO:0000256" key="4">
    <source>
        <dbReference type="ARBA" id="ARBA00022525"/>
    </source>
</evidence>
<dbReference type="EMBL" id="WNYA01004500">
    <property type="protein sequence ID" value="KAG8542737.1"/>
    <property type="molecule type" value="Genomic_DNA"/>
</dbReference>
<keyword evidence="5 6" id="KW-0732">Signal</keyword>
<dbReference type="Proteomes" id="UP000824782">
    <property type="component" value="Unassembled WGS sequence"/>
</dbReference>
<dbReference type="GO" id="GO:0005615">
    <property type="term" value="C:extracellular space"/>
    <property type="evidence" value="ECO:0007669"/>
    <property type="project" value="UniProtKB-KW"/>
</dbReference>
<evidence type="ECO:0000313" key="7">
    <source>
        <dbReference type="EMBL" id="KAG8542737.1"/>
    </source>
</evidence>
<reference evidence="8" key="1">
    <citation type="thesis" date="2020" institute="ProQuest LLC" country="789 East Eisenhower Parkway, Ann Arbor, MI, USA">
        <title>Comparative Genomics and Chromosome Evolution.</title>
        <authorList>
            <person name="Mudd A.B."/>
        </authorList>
    </citation>
    <scope>NUCLEOTIDE SEQUENCE</scope>
    <source>
        <strain evidence="8">237g6f4</strain>
        <tissue evidence="8">Blood</tissue>
    </source>
</reference>
<evidence type="ECO:0000256" key="3">
    <source>
        <dbReference type="ARBA" id="ARBA00022514"/>
    </source>
</evidence>
<dbReference type="InterPro" id="IPR029034">
    <property type="entry name" value="Cystine-knot_cytokine"/>
</dbReference>
<keyword evidence="4" id="KW-0964">Secreted</keyword>
<comment type="caution">
    <text evidence="8">The sequence shown here is derived from an EMBL/GenBank/DDBJ whole genome shotgun (WGS) entry which is preliminary data.</text>
</comment>
<feature type="chain" id="PRO_5044715430" evidence="6">
    <location>
        <begin position="21"/>
        <end position="194"/>
    </location>
</feature>